<evidence type="ECO:0000313" key="3">
    <source>
        <dbReference type="Proteomes" id="UP000215405"/>
    </source>
</evidence>
<dbReference type="Proteomes" id="UP000215405">
    <property type="component" value="Unassembled WGS sequence"/>
</dbReference>
<dbReference type="EMBL" id="NBYO01000003">
    <property type="protein sequence ID" value="OXS99351.1"/>
    <property type="molecule type" value="Genomic_DNA"/>
</dbReference>
<comment type="caution">
    <text evidence="2">The sequence shown here is derived from an EMBL/GenBank/DDBJ whole genome shotgun (WGS) entry which is preliminary data.</text>
</comment>
<proteinExistence type="predicted"/>
<evidence type="ECO:0000313" key="2">
    <source>
        <dbReference type="EMBL" id="OXS99351.1"/>
    </source>
</evidence>
<name>A0A231UU10_9HYPH</name>
<keyword evidence="3" id="KW-1185">Reference proteome</keyword>
<accession>A0A231UU10</accession>
<protein>
    <submittedName>
        <fullName evidence="2">Uncharacterized protein</fullName>
    </submittedName>
</protein>
<organism evidence="2 3">
    <name type="scientific">Notoacmeibacter marinus</name>
    <dbReference type="NCBI Taxonomy" id="1876515"/>
    <lineage>
        <taxon>Bacteria</taxon>
        <taxon>Pseudomonadati</taxon>
        <taxon>Pseudomonadota</taxon>
        <taxon>Alphaproteobacteria</taxon>
        <taxon>Hyphomicrobiales</taxon>
        <taxon>Notoacmeibacteraceae</taxon>
        <taxon>Notoacmeibacter</taxon>
    </lineage>
</organism>
<evidence type="ECO:0000256" key="1">
    <source>
        <dbReference type="SAM" id="MobiDB-lite"/>
    </source>
</evidence>
<gene>
    <name evidence="2" type="ORF">B7H23_14375</name>
</gene>
<feature type="region of interest" description="Disordered" evidence="1">
    <location>
        <begin position="23"/>
        <end position="42"/>
    </location>
</feature>
<reference evidence="3" key="1">
    <citation type="journal article" date="2017" name="Int. J. Syst. Evol. Microbiol.">
        <title>Notoacmeibacter marinus gen. nov., sp. nov., isolated from the gut of a limpet and proposal of Notoacmeibacteraceae fam. nov. in the order Rhizobiales of the class Alphaproteobacteria.</title>
        <authorList>
            <person name="Huang Z."/>
            <person name="Guo F."/>
            <person name="Lai Q."/>
        </authorList>
    </citation>
    <scope>NUCLEOTIDE SEQUENCE [LARGE SCALE GENOMIC DNA]</scope>
    <source>
        <strain evidence="3">XMTR2A4</strain>
    </source>
</reference>
<sequence>MALEIVEAVQAAKRCEDAARQKERRFASSKQDGQLTPKYKSIAHPAVSGAVAGRCGNGSGRSN</sequence>
<dbReference type="AlphaFoldDB" id="A0A231UU10"/>
<dbReference type="RefSeq" id="WP_094078129.1">
    <property type="nucleotide sequence ID" value="NZ_NBYO01000003.1"/>
</dbReference>